<reference evidence="3" key="1">
    <citation type="journal article" date="2019" name="Int. J. Syst. Evol. Microbiol.">
        <title>The Global Catalogue of Microorganisms (GCM) 10K type strain sequencing project: providing services to taxonomists for standard genome sequencing and annotation.</title>
        <authorList>
            <consortium name="The Broad Institute Genomics Platform"/>
            <consortium name="The Broad Institute Genome Sequencing Center for Infectious Disease"/>
            <person name="Wu L."/>
            <person name="Ma J."/>
        </authorList>
    </citation>
    <scope>NUCLEOTIDE SEQUENCE [LARGE SCALE GENOMIC DNA]</scope>
    <source>
        <strain evidence="3">KCTC 3913</strain>
    </source>
</reference>
<dbReference type="InterPro" id="IPR047175">
    <property type="entry name" value="CotS-like"/>
</dbReference>
<dbReference type="InterPro" id="IPR002575">
    <property type="entry name" value="Aminoglycoside_PTrfase"/>
</dbReference>
<keyword evidence="3" id="KW-1185">Reference proteome</keyword>
<dbReference type="RefSeq" id="WP_377935614.1">
    <property type="nucleotide sequence ID" value="NZ_JBHUMF010000030.1"/>
</dbReference>
<dbReference type="PANTHER" id="PTHR39179:SF3">
    <property type="entry name" value="COTS-RELATED PROTEIN"/>
    <property type="match status" value="1"/>
</dbReference>
<dbReference type="EMBL" id="JBHUMF010000030">
    <property type="protein sequence ID" value="MFD2681417.1"/>
    <property type="molecule type" value="Genomic_DNA"/>
</dbReference>
<gene>
    <name evidence="2" type="ORF">ACFSUL_11740</name>
</gene>
<dbReference type="Pfam" id="PF01636">
    <property type="entry name" value="APH"/>
    <property type="match status" value="1"/>
</dbReference>
<sequence length="325" mass="39390">MKVKRHTEGDDFDNRLLSFLKKKLGDPSATLKRLKEGKWLLTTHNKKWFVKLYSNSKKFYIQKHLVDELLKKNFQHVLPFHPIHTKKELLFEGKPVGITYWLDTKETFTYVNQCDRQDALAVLKSFHKQTQHLKGKWTNEIPPNKWVEKWEERLYMFQVNIPFLQSFIQPFYLYTYLQWGKWSLEQLKKIELPLDEICILHGDVAHHNFLRAESGKVYIIDFDLITIAPPMIDDLQFSNRILPYINWSLQKLWFHEPLNSYKRDNLFIVGLMYPSDIFREWNRFAREGKLYKQKVWSYLYSLTVKQFSQRMTYMQELHNKFNLLK</sequence>
<name>A0ABW5RRW3_9BACI</name>
<protein>
    <submittedName>
        <fullName evidence="2">Phosphotransferase</fullName>
    </submittedName>
</protein>
<dbReference type="PANTHER" id="PTHR39179">
    <property type="entry name" value="SPORE COAT PROTEIN I"/>
    <property type="match status" value="1"/>
</dbReference>
<comment type="caution">
    <text evidence="2">The sequence shown here is derived from an EMBL/GenBank/DDBJ whole genome shotgun (WGS) entry which is preliminary data.</text>
</comment>
<organism evidence="2 3">
    <name type="scientific">Bacillus seohaeanensis</name>
    <dbReference type="NCBI Taxonomy" id="284580"/>
    <lineage>
        <taxon>Bacteria</taxon>
        <taxon>Bacillati</taxon>
        <taxon>Bacillota</taxon>
        <taxon>Bacilli</taxon>
        <taxon>Bacillales</taxon>
        <taxon>Bacillaceae</taxon>
        <taxon>Bacillus</taxon>
    </lineage>
</organism>
<dbReference type="InterPro" id="IPR011009">
    <property type="entry name" value="Kinase-like_dom_sf"/>
</dbReference>
<proteinExistence type="predicted"/>
<evidence type="ECO:0000313" key="3">
    <source>
        <dbReference type="Proteomes" id="UP001597506"/>
    </source>
</evidence>
<accession>A0ABW5RRW3</accession>
<dbReference type="Proteomes" id="UP001597506">
    <property type="component" value="Unassembled WGS sequence"/>
</dbReference>
<dbReference type="SUPFAM" id="SSF56112">
    <property type="entry name" value="Protein kinase-like (PK-like)"/>
    <property type="match status" value="1"/>
</dbReference>
<feature type="domain" description="Aminoglycoside phosphotransferase" evidence="1">
    <location>
        <begin position="39"/>
        <end position="233"/>
    </location>
</feature>
<evidence type="ECO:0000313" key="2">
    <source>
        <dbReference type="EMBL" id="MFD2681417.1"/>
    </source>
</evidence>
<evidence type="ECO:0000259" key="1">
    <source>
        <dbReference type="Pfam" id="PF01636"/>
    </source>
</evidence>
<dbReference type="Gene3D" id="3.90.1200.10">
    <property type="match status" value="1"/>
</dbReference>